<feature type="transmembrane region" description="Helical" evidence="2">
    <location>
        <begin position="75"/>
        <end position="96"/>
    </location>
</feature>
<reference evidence="4" key="3">
    <citation type="submission" date="2018-08" db="UniProtKB">
        <authorList>
            <consortium name="EnsemblPlants"/>
        </authorList>
    </citation>
    <scope>IDENTIFICATION</scope>
    <source>
        <strain evidence="4">cv. Bd21</strain>
    </source>
</reference>
<gene>
    <name evidence="4" type="primary">LOC100833408</name>
    <name evidence="3" type="ORF">BRADI_3g50582v3</name>
</gene>
<reference evidence="3" key="2">
    <citation type="submission" date="2017-06" db="EMBL/GenBank/DDBJ databases">
        <title>WGS assembly of Brachypodium distachyon.</title>
        <authorList>
            <consortium name="The International Brachypodium Initiative"/>
            <person name="Lucas S."/>
            <person name="Harmon-Smith M."/>
            <person name="Lail K."/>
            <person name="Tice H."/>
            <person name="Grimwood J."/>
            <person name="Bruce D."/>
            <person name="Barry K."/>
            <person name="Shu S."/>
            <person name="Lindquist E."/>
            <person name="Wang M."/>
            <person name="Pitluck S."/>
            <person name="Vogel J.P."/>
            <person name="Garvin D.F."/>
            <person name="Mockler T.C."/>
            <person name="Schmutz J."/>
            <person name="Rokhsar D."/>
            <person name="Bevan M.W."/>
        </authorList>
    </citation>
    <scope>NUCLEOTIDE SEQUENCE</scope>
    <source>
        <strain evidence="3">Bd21</strain>
    </source>
</reference>
<dbReference type="Pfam" id="PF05553">
    <property type="entry name" value="DUF761"/>
    <property type="match status" value="1"/>
</dbReference>
<accession>A0A2K2D4G4</accession>
<evidence type="ECO:0000313" key="4">
    <source>
        <dbReference type="EnsemblPlants" id="PNT69169"/>
    </source>
</evidence>
<dbReference type="Gramene" id="PNT69169">
    <property type="protein sequence ID" value="PNT69169"/>
    <property type="gene ID" value="BRADI_3g50582v3"/>
</dbReference>
<sequence length="377" mass="39355">MLLLGAKQGIGKKQPACRLLQYTAASKSTAIPKSTQESNTHELTRAYLSPTMAGASATRPAAPTQTAGRVSAKPIPAALVPAAVLLAVVVAVLSLLPSVAQAVWELPQLFLLGIVVSYGVFAQNHNKNAAAAAAGDAAADKDGGGAARAWSSRYHPDDPLVVVAEHGEDGDDCAGGRPFSLPVRRLKPVVEESEASGARSDDTAAIDEETASSSAASSTAGFWAGAPGAAAAPSPPSVLDAFDSRKYNNNAVAATPAQSTVSKGFPGYDDDSLSSLPRDDRSSFDDEAEEEDEGTDWDEDADGLMDDMTAASSERSFPGDFVACGNRVYNNGDGESVDEELLELAKKAGPEGEDEVDRKADEFIAKFREQIRLQRTL</sequence>
<keyword evidence="2" id="KW-1133">Transmembrane helix</keyword>
<keyword evidence="5" id="KW-1185">Reference proteome</keyword>
<organism evidence="3">
    <name type="scientific">Brachypodium distachyon</name>
    <name type="common">Purple false brome</name>
    <name type="synonym">Trachynia distachya</name>
    <dbReference type="NCBI Taxonomy" id="15368"/>
    <lineage>
        <taxon>Eukaryota</taxon>
        <taxon>Viridiplantae</taxon>
        <taxon>Streptophyta</taxon>
        <taxon>Embryophyta</taxon>
        <taxon>Tracheophyta</taxon>
        <taxon>Spermatophyta</taxon>
        <taxon>Magnoliopsida</taxon>
        <taxon>Liliopsida</taxon>
        <taxon>Poales</taxon>
        <taxon>Poaceae</taxon>
        <taxon>BOP clade</taxon>
        <taxon>Pooideae</taxon>
        <taxon>Stipodae</taxon>
        <taxon>Brachypodieae</taxon>
        <taxon>Brachypodium</taxon>
    </lineage>
</organism>
<dbReference type="RefSeq" id="XP_024316344.1">
    <property type="nucleotide sequence ID" value="XM_024460576.1"/>
</dbReference>
<evidence type="ECO:0000256" key="1">
    <source>
        <dbReference type="SAM" id="MobiDB-lite"/>
    </source>
</evidence>
<protein>
    <recommendedName>
        <fullName evidence="6">DUF4408 domain-containing protein</fullName>
    </recommendedName>
</protein>
<feature type="region of interest" description="Disordered" evidence="1">
    <location>
        <begin position="258"/>
        <end position="305"/>
    </location>
</feature>
<keyword evidence="2" id="KW-0812">Transmembrane</keyword>
<feature type="transmembrane region" description="Helical" evidence="2">
    <location>
        <begin position="102"/>
        <end position="121"/>
    </location>
</feature>
<name>A0A2K2D4G4_BRADI</name>
<evidence type="ECO:0008006" key="6">
    <source>
        <dbReference type="Google" id="ProtNLM"/>
    </source>
</evidence>
<dbReference type="PANTHER" id="PTHR34059:SF3">
    <property type="entry name" value="OS02G0656100 PROTEIN"/>
    <property type="match status" value="1"/>
</dbReference>
<evidence type="ECO:0000313" key="3">
    <source>
        <dbReference type="EMBL" id="PNT69169.1"/>
    </source>
</evidence>
<evidence type="ECO:0000313" key="5">
    <source>
        <dbReference type="Proteomes" id="UP000008810"/>
    </source>
</evidence>
<dbReference type="GeneID" id="100833408"/>
<dbReference type="Proteomes" id="UP000008810">
    <property type="component" value="Chromosome 3"/>
</dbReference>
<dbReference type="InterPro" id="IPR008480">
    <property type="entry name" value="DUF761_pln"/>
</dbReference>
<dbReference type="EMBL" id="CM000882">
    <property type="protein sequence ID" value="PNT69169.1"/>
    <property type="molecule type" value="Genomic_DNA"/>
</dbReference>
<dbReference type="PANTHER" id="PTHR34059">
    <property type="entry name" value="EXPRESSED PROTEIN"/>
    <property type="match status" value="1"/>
</dbReference>
<dbReference type="OrthoDB" id="1080706at2759"/>
<evidence type="ECO:0000256" key="2">
    <source>
        <dbReference type="SAM" id="Phobius"/>
    </source>
</evidence>
<reference evidence="3 4" key="1">
    <citation type="journal article" date="2010" name="Nature">
        <title>Genome sequencing and analysis of the model grass Brachypodium distachyon.</title>
        <authorList>
            <consortium name="International Brachypodium Initiative"/>
        </authorList>
    </citation>
    <scope>NUCLEOTIDE SEQUENCE [LARGE SCALE GENOMIC DNA]</scope>
    <source>
        <strain evidence="3">Bd21</strain>
        <strain evidence="4">cv. Bd21</strain>
    </source>
</reference>
<proteinExistence type="predicted"/>
<dbReference type="AlphaFoldDB" id="A0A2K2D4G4"/>
<dbReference type="ExpressionAtlas" id="A0A2K2D4G4">
    <property type="expression patterns" value="baseline"/>
</dbReference>
<feature type="region of interest" description="Disordered" evidence="1">
    <location>
        <begin position="190"/>
        <end position="214"/>
    </location>
</feature>
<keyword evidence="2" id="KW-0472">Membrane</keyword>
<feature type="compositionally biased region" description="Acidic residues" evidence="1">
    <location>
        <begin position="285"/>
        <end position="305"/>
    </location>
</feature>
<dbReference type="EnsemblPlants" id="PNT69169">
    <property type="protein sequence ID" value="PNT69169"/>
    <property type="gene ID" value="BRADI_3g50582v3"/>
</dbReference>